<evidence type="ECO:0000256" key="1">
    <source>
        <dbReference type="SAM" id="MobiDB-lite"/>
    </source>
</evidence>
<feature type="compositionally biased region" description="Low complexity" evidence="1">
    <location>
        <begin position="1"/>
        <end position="22"/>
    </location>
</feature>
<protein>
    <submittedName>
        <fullName evidence="2">Uncharacterized protein</fullName>
    </submittedName>
</protein>
<proteinExistence type="predicted"/>
<dbReference type="AlphaFoldDB" id="A0A3S5GYA0"/>
<dbReference type="InterPro" id="IPR020994">
    <property type="entry name" value="Uncharacterised_Ca-bd_CcbP"/>
</dbReference>
<name>A0A3S5GYA0_SORCE</name>
<reference evidence="2" key="1">
    <citation type="journal article" date="2018" name="J. Ind. Microbiol. Biotechnol.">
        <title>Genome mining reveals uncommon alkylpyrones as type III PKS products from myxobacteria.</title>
        <authorList>
            <person name="Hug J.J."/>
            <person name="Panter F."/>
            <person name="Krug D."/>
            <person name="Muller R."/>
        </authorList>
    </citation>
    <scope>NUCLEOTIDE SEQUENCE</scope>
    <source>
        <strain evidence="2">So ce1128</strain>
    </source>
</reference>
<organism evidence="2">
    <name type="scientific">Sorangium cellulosum</name>
    <name type="common">Polyangium cellulosum</name>
    <dbReference type="NCBI Taxonomy" id="56"/>
    <lineage>
        <taxon>Bacteria</taxon>
        <taxon>Pseudomonadati</taxon>
        <taxon>Myxococcota</taxon>
        <taxon>Polyangia</taxon>
        <taxon>Polyangiales</taxon>
        <taxon>Polyangiaceae</taxon>
        <taxon>Sorangium</taxon>
    </lineage>
</organism>
<feature type="region of interest" description="Disordered" evidence="1">
    <location>
        <begin position="1"/>
        <end position="37"/>
    </location>
</feature>
<sequence length="142" mass="15827">MATRTTKKLAATRSTAKKSAASELVVPTRRRQAQATRPKVSTARLKELIKEAIVDAYNEEELRVGFLTMIQEHLEVPFETDVLGVPVQVTGVDFNDADEIVAICKRGVLVQRIPVMDLPLPKSPPEGFESIEAYRFYQRGGE</sequence>
<dbReference type="Pfam" id="PF11535">
    <property type="entry name" value="Calci_bind_CcbP"/>
    <property type="match status" value="1"/>
</dbReference>
<accession>A0A3S5GYA0</accession>
<evidence type="ECO:0000313" key="2">
    <source>
        <dbReference type="EMBL" id="AYM54280.1"/>
    </source>
</evidence>
<dbReference type="EMBL" id="MH908920">
    <property type="protein sequence ID" value="AYM54280.1"/>
    <property type="molecule type" value="Genomic_DNA"/>
</dbReference>